<evidence type="ECO:0000313" key="2">
    <source>
        <dbReference type="Proteomes" id="UP000789920"/>
    </source>
</evidence>
<accession>A0ACA9SVJ4</accession>
<dbReference type="Proteomes" id="UP000789920">
    <property type="component" value="Unassembled WGS sequence"/>
</dbReference>
<gene>
    <name evidence="1" type="ORF">RPERSI_LOCUS34500</name>
</gene>
<comment type="caution">
    <text evidence="1">The sequence shown here is derived from an EMBL/GenBank/DDBJ whole genome shotgun (WGS) entry which is preliminary data.</text>
</comment>
<dbReference type="EMBL" id="CAJVQC010154528">
    <property type="protein sequence ID" value="CAG8847152.1"/>
    <property type="molecule type" value="Genomic_DNA"/>
</dbReference>
<feature type="non-terminal residue" evidence="1">
    <location>
        <position position="1"/>
    </location>
</feature>
<reference evidence="1" key="1">
    <citation type="submission" date="2021-06" db="EMBL/GenBank/DDBJ databases">
        <authorList>
            <person name="Kallberg Y."/>
            <person name="Tangrot J."/>
            <person name="Rosling A."/>
        </authorList>
    </citation>
    <scope>NUCLEOTIDE SEQUENCE</scope>
    <source>
        <strain evidence="1">MA461A</strain>
    </source>
</reference>
<protein>
    <submittedName>
        <fullName evidence="1">3914_t:CDS:1</fullName>
    </submittedName>
</protein>
<proteinExistence type="predicted"/>
<name>A0ACA9SVJ4_9GLOM</name>
<evidence type="ECO:0000313" key="1">
    <source>
        <dbReference type="EMBL" id="CAG8847152.1"/>
    </source>
</evidence>
<feature type="non-terminal residue" evidence="1">
    <location>
        <position position="100"/>
    </location>
</feature>
<organism evidence="1 2">
    <name type="scientific">Racocetra persica</name>
    <dbReference type="NCBI Taxonomy" id="160502"/>
    <lineage>
        <taxon>Eukaryota</taxon>
        <taxon>Fungi</taxon>
        <taxon>Fungi incertae sedis</taxon>
        <taxon>Mucoromycota</taxon>
        <taxon>Glomeromycotina</taxon>
        <taxon>Glomeromycetes</taxon>
        <taxon>Diversisporales</taxon>
        <taxon>Gigasporaceae</taxon>
        <taxon>Racocetra</taxon>
    </lineage>
</organism>
<sequence length="100" mass="11358">SPGTLHEASPGTLHKSSLVSSKKRPLWSQHILKKLYAPFKPPYRKSQDQLSCISQIPQRKSSHIPRLAFVETLVQSRLALNDVSNLFSPVTYQDIKEFND</sequence>
<keyword evidence="2" id="KW-1185">Reference proteome</keyword>